<accession>A0A8S5QBZ0</accession>
<protein>
    <submittedName>
        <fullName evidence="1">Uncharacterized protein</fullName>
    </submittedName>
</protein>
<organism evidence="1">
    <name type="scientific">Siphoviridae sp. ctvdw32</name>
    <dbReference type="NCBI Taxonomy" id="2825723"/>
    <lineage>
        <taxon>Viruses</taxon>
        <taxon>Duplodnaviria</taxon>
        <taxon>Heunggongvirae</taxon>
        <taxon>Uroviricota</taxon>
        <taxon>Caudoviricetes</taxon>
    </lineage>
</organism>
<dbReference type="EMBL" id="BK015621">
    <property type="protein sequence ID" value="DAE16355.1"/>
    <property type="molecule type" value="Genomic_DNA"/>
</dbReference>
<name>A0A8S5QBZ0_9CAUD</name>
<sequence>MGKYSTLSALLSAIADAIRSKTGGGTAIAAEDFPEAIGGIVTGGGVDTGDATATAGDILAGLTAYVAGGKVTGTLKMAQGTVTLGKTVTNAVYETVTHNLGTVPSLIFLWVENTPTFDSTTTYNVVCGYAVNFASGLVPGVRTNKSAAQCINSSGGGAGDTLAAAATTCVADQITASSFRLRTNGSSRCWANGSQIRWIALAM</sequence>
<evidence type="ECO:0000313" key="1">
    <source>
        <dbReference type="EMBL" id="DAE16355.1"/>
    </source>
</evidence>
<reference evidence="1" key="1">
    <citation type="journal article" date="2021" name="Proc. Natl. Acad. Sci. U.S.A.">
        <title>A Catalog of Tens of Thousands of Viruses from Human Metagenomes Reveals Hidden Associations with Chronic Diseases.</title>
        <authorList>
            <person name="Tisza M.J."/>
            <person name="Buck C.B."/>
        </authorList>
    </citation>
    <scope>NUCLEOTIDE SEQUENCE</scope>
    <source>
        <strain evidence="1">Ctvdw32</strain>
    </source>
</reference>
<proteinExistence type="predicted"/>